<name>A0A1I7U2X8_9PELO</name>
<sequence>MPATLLIILSLPLVVISNTVISRKEVVFWYGGFFTVYHRRVGWMSLSVMHLFSLVFAIFTILISSMLIYRTLPSNLNSSIERSLFINSSFSAFGLILQASFQSYYGLFRYQTWFPQWIIHSQFVFYDFMTVGCPLMMVLSANEFRSQLFYCCEESTTKTTEYIEFQSLSKAKKGGGSRRRINENPSIHFDSLA</sequence>
<feature type="transmembrane region" description="Helical" evidence="6">
    <location>
        <begin position="84"/>
        <end position="105"/>
    </location>
</feature>
<evidence type="ECO:0000313" key="9">
    <source>
        <dbReference type="Proteomes" id="UP000095282"/>
    </source>
</evidence>
<feature type="transmembrane region" description="Helical" evidence="6">
    <location>
        <begin position="117"/>
        <end position="139"/>
    </location>
</feature>
<dbReference type="GO" id="GO:0004888">
    <property type="term" value="F:transmembrane signaling receptor activity"/>
    <property type="evidence" value="ECO:0007669"/>
    <property type="project" value="InterPro"/>
</dbReference>
<keyword evidence="5 6" id="KW-0472">Membrane</keyword>
<dbReference type="GO" id="GO:0016020">
    <property type="term" value="C:membrane"/>
    <property type="evidence" value="ECO:0007669"/>
    <property type="project" value="UniProtKB-SubCell"/>
</dbReference>
<comment type="similarity">
    <text evidence="2 6">Belongs to the nematode receptor-like protein srg family.</text>
</comment>
<dbReference type="PANTHER" id="PTHR31627:SF7">
    <property type="entry name" value="SERPENTINE RECEPTOR CLASS GAMMA-7"/>
    <property type="match status" value="1"/>
</dbReference>
<evidence type="ECO:0000313" key="10">
    <source>
        <dbReference type="WBParaSite" id="Csp11.Scaffold629.g14314.t1"/>
    </source>
</evidence>
<keyword evidence="8" id="KW-0732">Signal</keyword>
<comment type="caution">
    <text evidence="6">Lacks conserved residue(s) required for the propagation of feature annotation.</text>
</comment>
<dbReference type="GO" id="GO:0007606">
    <property type="term" value="P:sensory perception of chemical stimulus"/>
    <property type="evidence" value="ECO:0007669"/>
    <property type="project" value="UniProtKB-UniRule"/>
</dbReference>
<keyword evidence="9" id="KW-1185">Reference proteome</keyword>
<dbReference type="Proteomes" id="UP000095282">
    <property type="component" value="Unplaced"/>
</dbReference>
<dbReference type="WBParaSite" id="Csp11.Scaffold629.g14314.t1">
    <property type="protein sequence ID" value="Csp11.Scaffold629.g14314.t1"/>
    <property type="gene ID" value="Csp11.Scaffold629.g14314"/>
</dbReference>
<protein>
    <recommendedName>
        <fullName evidence="6">Serpentine receptor class gamma</fullName>
    </recommendedName>
</protein>
<dbReference type="AlphaFoldDB" id="A0A1I7U2X8"/>
<evidence type="ECO:0000256" key="4">
    <source>
        <dbReference type="ARBA" id="ARBA00022989"/>
    </source>
</evidence>
<evidence type="ECO:0000256" key="3">
    <source>
        <dbReference type="ARBA" id="ARBA00022692"/>
    </source>
</evidence>
<accession>A0A1I7U2X8</accession>
<feature type="chain" id="PRO_5009308349" description="Serpentine receptor class gamma" evidence="8">
    <location>
        <begin position="18"/>
        <end position="193"/>
    </location>
</feature>
<organism evidence="9 10">
    <name type="scientific">Caenorhabditis tropicalis</name>
    <dbReference type="NCBI Taxonomy" id="1561998"/>
    <lineage>
        <taxon>Eukaryota</taxon>
        <taxon>Metazoa</taxon>
        <taxon>Ecdysozoa</taxon>
        <taxon>Nematoda</taxon>
        <taxon>Chromadorea</taxon>
        <taxon>Rhabditida</taxon>
        <taxon>Rhabditina</taxon>
        <taxon>Rhabditomorpha</taxon>
        <taxon>Rhabditoidea</taxon>
        <taxon>Rhabditidae</taxon>
        <taxon>Peloderinae</taxon>
        <taxon>Caenorhabditis</taxon>
    </lineage>
</organism>
<dbReference type="InterPro" id="IPR051119">
    <property type="entry name" value="Nematode_SR-like"/>
</dbReference>
<keyword evidence="3 6" id="KW-0812">Transmembrane</keyword>
<evidence type="ECO:0000256" key="6">
    <source>
        <dbReference type="RuleBase" id="RU280813"/>
    </source>
</evidence>
<dbReference type="PANTHER" id="PTHR31627">
    <property type="entry name" value="SERPENTINE RECEPTOR CLASS GAMMA-RELATED"/>
    <property type="match status" value="1"/>
</dbReference>
<dbReference type="eggNOG" id="ENOG502TGR3">
    <property type="taxonomic scope" value="Eukaryota"/>
</dbReference>
<evidence type="ECO:0000256" key="7">
    <source>
        <dbReference type="SAM" id="MobiDB-lite"/>
    </source>
</evidence>
<evidence type="ECO:0000256" key="5">
    <source>
        <dbReference type="ARBA" id="ARBA00023136"/>
    </source>
</evidence>
<feature type="signal peptide" evidence="8">
    <location>
        <begin position="1"/>
        <end position="17"/>
    </location>
</feature>
<evidence type="ECO:0000256" key="1">
    <source>
        <dbReference type="ARBA" id="ARBA00004141"/>
    </source>
</evidence>
<feature type="transmembrane region" description="Helical" evidence="6">
    <location>
        <begin position="46"/>
        <end position="72"/>
    </location>
</feature>
<feature type="region of interest" description="Disordered" evidence="7">
    <location>
        <begin position="173"/>
        <end position="193"/>
    </location>
</feature>
<dbReference type="InterPro" id="IPR000609">
    <property type="entry name" value="7TM_GPCR_serpentine_rcpt_Srg"/>
</dbReference>
<comment type="subcellular location">
    <subcellularLocation>
        <location evidence="1">Membrane</location>
        <topology evidence="1">Multi-pass membrane protein</topology>
    </subcellularLocation>
</comment>
<dbReference type="Pfam" id="PF02118">
    <property type="entry name" value="Srg"/>
    <property type="match status" value="1"/>
</dbReference>
<dbReference type="PRINTS" id="PR00698">
    <property type="entry name" value="TMPROTEINSRG"/>
</dbReference>
<proteinExistence type="inferred from homology"/>
<evidence type="ECO:0000256" key="8">
    <source>
        <dbReference type="SAM" id="SignalP"/>
    </source>
</evidence>
<keyword evidence="4 6" id="KW-1133">Transmembrane helix</keyword>
<reference evidence="10" key="1">
    <citation type="submission" date="2016-11" db="UniProtKB">
        <authorList>
            <consortium name="WormBaseParasite"/>
        </authorList>
    </citation>
    <scope>IDENTIFICATION</scope>
</reference>
<evidence type="ECO:0000256" key="2">
    <source>
        <dbReference type="ARBA" id="ARBA00005692"/>
    </source>
</evidence>